<comment type="caution">
    <text evidence="1">The sequence shown here is derived from an EMBL/GenBank/DDBJ whole genome shotgun (WGS) entry which is preliminary data.</text>
</comment>
<gene>
    <name evidence="1" type="ORF">S06H3_34560</name>
</gene>
<dbReference type="EMBL" id="BARV01020756">
    <property type="protein sequence ID" value="GAI30732.1"/>
    <property type="molecule type" value="Genomic_DNA"/>
</dbReference>
<protein>
    <submittedName>
        <fullName evidence="1">Uncharacterized protein</fullName>
    </submittedName>
</protein>
<organism evidence="1">
    <name type="scientific">marine sediment metagenome</name>
    <dbReference type="NCBI Taxonomy" id="412755"/>
    <lineage>
        <taxon>unclassified sequences</taxon>
        <taxon>metagenomes</taxon>
        <taxon>ecological metagenomes</taxon>
    </lineage>
</organism>
<accession>X1MGF8</accession>
<sequence>MSYAVLNVSDGDTFPVQIKARDFNDDYVQSYTGYEGYDGEYSQYRGLWITDTGVIYVTVPVPVIEVEIDIKPGSDPNSINLKSKGVVPVAVLTTDDLDANTVDPDTVVFASALPVRWTMEDVDGDGKMDMLFHFKTQELNLTEDSTSATLTGEALDGMSIQGTDTVNIVPKGKGRE</sequence>
<evidence type="ECO:0000313" key="1">
    <source>
        <dbReference type="EMBL" id="GAI30732.1"/>
    </source>
</evidence>
<dbReference type="AlphaFoldDB" id="X1MGF8"/>
<proteinExistence type="predicted"/>
<name>X1MGF8_9ZZZZ</name>
<reference evidence="1" key="1">
    <citation type="journal article" date="2014" name="Front. Microbiol.">
        <title>High frequency of phylogenetically diverse reductive dehalogenase-homologous genes in deep subseafloor sedimentary metagenomes.</title>
        <authorList>
            <person name="Kawai M."/>
            <person name="Futagami T."/>
            <person name="Toyoda A."/>
            <person name="Takaki Y."/>
            <person name="Nishi S."/>
            <person name="Hori S."/>
            <person name="Arai W."/>
            <person name="Tsubouchi T."/>
            <person name="Morono Y."/>
            <person name="Uchiyama I."/>
            <person name="Ito T."/>
            <person name="Fujiyama A."/>
            <person name="Inagaki F."/>
            <person name="Takami H."/>
        </authorList>
    </citation>
    <scope>NUCLEOTIDE SEQUENCE</scope>
    <source>
        <strain evidence="1">Expedition CK06-06</strain>
    </source>
</reference>